<feature type="transmembrane region" description="Helical" evidence="9">
    <location>
        <begin position="104"/>
        <end position="123"/>
    </location>
</feature>
<feature type="transmembrane region" description="Helical" evidence="9">
    <location>
        <begin position="192"/>
        <end position="225"/>
    </location>
</feature>
<dbReference type="AlphaFoldDB" id="A0A5E5A4Y8"/>
<dbReference type="Proteomes" id="UP000414136">
    <property type="component" value="Unassembled WGS sequence"/>
</dbReference>
<feature type="transmembrane region" description="Helical" evidence="9">
    <location>
        <begin position="430"/>
        <end position="447"/>
    </location>
</feature>
<organism evidence="10 11">
    <name type="scientific">Pandoraea captiosa</name>
    <dbReference type="NCBI Taxonomy" id="2508302"/>
    <lineage>
        <taxon>Bacteria</taxon>
        <taxon>Pseudomonadati</taxon>
        <taxon>Pseudomonadota</taxon>
        <taxon>Betaproteobacteria</taxon>
        <taxon>Burkholderiales</taxon>
        <taxon>Burkholderiaceae</taxon>
        <taxon>Pandoraea</taxon>
    </lineage>
</organism>
<dbReference type="InterPro" id="IPR018584">
    <property type="entry name" value="GT87"/>
</dbReference>
<feature type="transmembrane region" description="Helical" evidence="9">
    <location>
        <begin position="324"/>
        <end position="348"/>
    </location>
</feature>
<dbReference type="EMBL" id="CABPSQ010000004">
    <property type="protein sequence ID" value="VVE68198.1"/>
    <property type="molecule type" value="Genomic_DNA"/>
</dbReference>
<evidence type="ECO:0008006" key="12">
    <source>
        <dbReference type="Google" id="ProtNLM"/>
    </source>
</evidence>
<dbReference type="OrthoDB" id="8962112at2"/>
<proteinExistence type="inferred from homology"/>
<dbReference type="GO" id="GO:0005886">
    <property type="term" value="C:plasma membrane"/>
    <property type="evidence" value="ECO:0007669"/>
    <property type="project" value="UniProtKB-SubCell"/>
</dbReference>
<name>A0A5E5A4Y8_9BURK</name>
<keyword evidence="11" id="KW-1185">Reference proteome</keyword>
<dbReference type="Pfam" id="PF09594">
    <property type="entry name" value="GT87"/>
    <property type="match status" value="1"/>
</dbReference>
<feature type="transmembrane region" description="Helical" evidence="9">
    <location>
        <begin position="64"/>
        <end position="84"/>
    </location>
</feature>
<feature type="transmembrane region" description="Helical" evidence="9">
    <location>
        <begin position="231"/>
        <end position="255"/>
    </location>
</feature>
<feature type="transmembrane region" description="Helical" evidence="9">
    <location>
        <begin position="167"/>
        <end position="185"/>
    </location>
</feature>
<reference evidence="10 11" key="1">
    <citation type="submission" date="2019-08" db="EMBL/GenBank/DDBJ databases">
        <authorList>
            <person name="Peeters C."/>
        </authorList>
    </citation>
    <scope>NUCLEOTIDE SEQUENCE [LARGE SCALE GENOMIC DNA]</scope>
    <source>
        <strain evidence="10 11">LMG 31118</strain>
    </source>
</reference>
<evidence type="ECO:0000256" key="7">
    <source>
        <dbReference type="ARBA" id="ARBA00024033"/>
    </source>
</evidence>
<accession>A0A5E5A4Y8</accession>
<evidence type="ECO:0000256" key="3">
    <source>
        <dbReference type="ARBA" id="ARBA00022679"/>
    </source>
</evidence>
<feature type="transmembrane region" description="Helical" evidence="9">
    <location>
        <begin position="262"/>
        <end position="280"/>
    </location>
</feature>
<feature type="transmembrane region" description="Helical" evidence="9">
    <location>
        <begin position="286"/>
        <end position="312"/>
    </location>
</feature>
<evidence type="ECO:0000313" key="10">
    <source>
        <dbReference type="EMBL" id="VVE68198.1"/>
    </source>
</evidence>
<evidence type="ECO:0000256" key="6">
    <source>
        <dbReference type="ARBA" id="ARBA00023136"/>
    </source>
</evidence>
<evidence type="ECO:0000256" key="1">
    <source>
        <dbReference type="ARBA" id="ARBA00004651"/>
    </source>
</evidence>
<keyword evidence="5 9" id="KW-1133">Transmembrane helix</keyword>
<protein>
    <recommendedName>
        <fullName evidence="12">DUF2029 domain-containing protein</fullName>
    </recommendedName>
</protein>
<sequence>MRRASAGLNKRNKSLEARDVNRQPSCELPSPSQDVASGSGSAGADDFGRPGYPCCPDSPLTRGVVIAAGVVLLLQWVALGAWAFSWLTSEAQGTAGMPPLGHDLRVYWTVSWITTHLGALAAFDRATLSALQLQFFPAYTEVGYWLYPPTYQWVIQPLSALPYRWTYAVYVGLCVALFALAVAPWRKRAGWPWLVVIAFPGLWVTVLAGQNAVITLLLVTLALTLSGTRPLFAGFCGGLLVMKPQFAVLLPLWWLCGRQWRALMAMAVTGAASCALTVGWEGWALWQAFFASVSTFNAMVVQQGAGGIWHAMPTTFAAARLHGASLSAAYVLFGVVAVPSVLFAAWLWAKQAPLPLRVAAAMTATLLAQPYLLYYELVWLIVPLLCLGASRPATAPGGTLAWLSDRLRAAIWLLPLQAYLAVLWTPMGQWGVVLLPILMLMIAWRAWRVVSHRRAHNGTYCL</sequence>
<keyword evidence="2" id="KW-1003">Cell membrane</keyword>
<evidence type="ECO:0000313" key="11">
    <source>
        <dbReference type="Proteomes" id="UP000414136"/>
    </source>
</evidence>
<comment type="similarity">
    <text evidence="7">Belongs to the glycosyltransferase 87 family.</text>
</comment>
<keyword evidence="4 9" id="KW-0812">Transmembrane</keyword>
<comment type="subcellular location">
    <subcellularLocation>
        <location evidence="1">Cell membrane</location>
        <topology evidence="1">Multi-pass membrane protein</topology>
    </subcellularLocation>
</comment>
<evidence type="ECO:0000256" key="2">
    <source>
        <dbReference type="ARBA" id="ARBA00022475"/>
    </source>
</evidence>
<feature type="transmembrane region" description="Helical" evidence="9">
    <location>
        <begin position="368"/>
        <end position="387"/>
    </location>
</feature>
<evidence type="ECO:0000256" key="9">
    <source>
        <dbReference type="SAM" id="Phobius"/>
    </source>
</evidence>
<gene>
    <name evidence="10" type="ORF">PCA31118_02809</name>
</gene>
<keyword evidence="3" id="KW-0808">Transferase</keyword>
<feature type="region of interest" description="Disordered" evidence="8">
    <location>
        <begin position="1"/>
        <end position="44"/>
    </location>
</feature>
<evidence type="ECO:0000256" key="5">
    <source>
        <dbReference type="ARBA" id="ARBA00022989"/>
    </source>
</evidence>
<keyword evidence="6 9" id="KW-0472">Membrane</keyword>
<evidence type="ECO:0000256" key="4">
    <source>
        <dbReference type="ARBA" id="ARBA00022692"/>
    </source>
</evidence>
<evidence type="ECO:0000256" key="8">
    <source>
        <dbReference type="SAM" id="MobiDB-lite"/>
    </source>
</evidence>
<dbReference type="GO" id="GO:0016758">
    <property type="term" value="F:hexosyltransferase activity"/>
    <property type="evidence" value="ECO:0007669"/>
    <property type="project" value="InterPro"/>
</dbReference>